<reference evidence="2" key="2">
    <citation type="journal article" date="2022" name="BMC Genomics">
        <title>Comparative genome analysis of mycobacteria focusing on tRNA and non-coding RNA.</title>
        <authorList>
            <person name="Behra P.R.K."/>
            <person name="Pettersson B.M.F."/>
            <person name="Ramesh M."/>
            <person name="Das S."/>
            <person name="Dasgupta S."/>
            <person name="Kirsebom L.A."/>
        </authorList>
    </citation>
    <scope>NUCLEOTIDE SEQUENCE</scope>
    <source>
        <strain evidence="2">DSM 44615</strain>
    </source>
</reference>
<protein>
    <submittedName>
        <fullName evidence="2">Uncharacterized protein</fullName>
    </submittedName>
</protein>
<feature type="non-terminal residue" evidence="2">
    <location>
        <position position="1"/>
    </location>
</feature>
<organism evidence="2 3">
    <name type="scientific">[Mycobacterium] manitobense</name>
    <dbReference type="NCBI Taxonomy" id="190147"/>
    <lineage>
        <taxon>Bacteria</taxon>
        <taxon>Bacillati</taxon>
        <taxon>Actinomycetota</taxon>
        <taxon>Actinomycetes</taxon>
        <taxon>Mycobacteriales</taxon>
        <taxon>Mycobacteriaceae</taxon>
        <taxon>Mycolicibacterium</taxon>
    </lineage>
</organism>
<dbReference type="EMBL" id="JACKSJ010000108">
    <property type="protein sequence ID" value="MCV7171011.1"/>
    <property type="molecule type" value="Genomic_DNA"/>
</dbReference>
<comment type="caution">
    <text evidence="2">The sequence shown here is derived from an EMBL/GenBank/DDBJ whole genome shotgun (WGS) entry which is preliminary data.</text>
</comment>
<feature type="region of interest" description="Disordered" evidence="1">
    <location>
        <begin position="1"/>
        <end position="57"/>
    </location>
</feature>
<dbReference type="Proteomes" id="UP001140293">
    <property type="component" value="Unassembled WGS sequence"/>
</dbReference>
<feature type="compositionally biased region" description="Basic and acidic residues" evidence="1">
    <location>
        <begin position="10"/>
        <end position="42"/>
    </location>
</feature>
<sequence length="57" mass="5886">DAGGGAPAGENDRPPGDEKADADDRPPGEQTEPEQKPEDERPAPAPTRPPVGDTTLI</sequence>
<dbReference type="AlphaFoldDB" id="A0A9X2YPE6"/>
<proteinExistence type="predicted"/>
<keyword evidence="3" id="KW-1185">Reference proteome</keyword>
<accession>A0A9X2YPE6</accession>
<evidence type="ECO:0000313" key="2">
    <source>
        <dbReference type="EMBL" id="MCV7171011.1"/>
    </source>
</evidence>
<evidence type="ECO:0000256" key="1">
    <source>
        <dbReference type="SAM" id="MobiDB-lite"/>
    </source>
</evidence>
<name>A0A9X2YPE6_9MYCO</name>
<reference evidence="2" key="1">
    <citation type="submission" date="2020-07" db="EMBL/GenBank/DDBJ databases">
        <authorList>
            <person name="Pettersson B.M.F."/>
            <person name="Behra P.R.K."/>
            <person name="Ramesh M."/>
            <person name="Das S."/>
            <person name="Dasgupta S."/>
            <person name="Kirsebom L.A."/>
        </authorList>
    </citation>
    <scope>NUCLEOTIDE SEQUENCE</scope>
    <source>
        <strain evidence="2">DSM 44615</strain>
    </source>
</reference>
<evidence type="ECO:0000313" key="3">
    <source>
        <dbReference type="Proteomes" id="UP001140293"/>
    </source>
</evidence>
<gene>
    <name evidence="2" type="ORF">H7I41_13920</name>
</gene>